<dbReference type="PROSITE" id="PS01081">
    <property type="entry name" value="HTH_TETR_1"/>
    <property type="match status" value="1"/>
</dbReference>
<keyword evidence="5" id="KW-1185">Reference proteome</keyword>
<accession>A0A4Z0R3N4</accession>
<dbReference type="GO" id="GO:0003677">
    <property type="term" value="F:DNA binding"/>
    <property type="evidence" value="ECO:0007669"/>
    <property type="project" value="UniProtKB-UniRule"/>
</dbReference>
<dbReference type="OrthoDB" id="9789566at2"/>
<organism evidence="4 5">
    <name type="scientific">Desulfosporosinus fructosivorans</name>
    <dbReference type="NCBI Taxonomy" id="2018669"/>
    <lineage>
        <taxon>Bacteria</taxon>
        <taxon>Bacillati</taxon>
        <taxon>Bacillota</taxon>
        <taxon>Clostridia</taxon>
        <taxon>Eubacteriales</taxon>
        <taxon>Desulfitobacteriaceae</taxon>
        <taxon>Desulfosporosinus</taxon>
    </lineage>
</organism>
<evidence type="ECO:0000259" key="3">
    <source>
        <dbReference type="PROSITE" id="PS50977"/>
    </source>
</evidence>
<feature type="DNA-binding region" description="H-T-H motif" evidence="2">
    <location>
        <begin position="31"/>
        <end position="50"/>
    </location>
</feature>
<evidence type="ECO:0000256" key="2">
    <source>
        <dbReference type="PROSITE-ProRule" id="PRU00335"/>
    </source>
</evidence>
<protein>
    <submittedName>
        <fullName evidence="4">TetR/AcrR family transcriptional regulator</fullName>
    </submittedName>
</protein>
<name>A0A4Z0R3N4_9FIRM</name>
<dbReference type="EMBL" id="SPQQ01000005">
    <property type="protein sequence ID" value="TGE37398.1"/>
    <property type="molecule type" value="Genomic_DNA"/>
</dbReference>
<keyword evidence="1 2" id="KW-0238">DNA-binding</keyword>
<dbReference type="InterPro" id="IPR009057">
    <property type="entry name" value="Homeodomain-like_sf"/>
</dbReference>
<dbReference type="RefSeq" id="WP_135548526.1">
    <property type="nucleotide sequence ID" value="NZ_SPQQ01000005.1"/>
</dbReference>
<dbReference type="PANTHER" id="PTHR43479:SF11">
    <property type="entry name" value="ACREF_ENVCD OPERON REPRESSOR-RELATED"/>
    <property type="match status" value="1"/>
</dbReference>
<dbReference type="InterPro" id="IPR050624">
    <property type="entry name" value="HTH-type_Tx_Regulator"/>
</dbReference>
<dbReference type="PRINTS" id="PR00455">
    <property type="entry name" value="HTHTETR"/>
</dbReference>
<evidence type="ECO:0000256" key="1">
    <source>
        <dbReference type="ARBA" id="ARBA00023125"/>
    </source>
</evidence>
<evidence type="ECO:0000313" key="5">
    <source>
        <dbReference type="Proteomes" id="UP000298460"/>
    </source>
</evidence>
<dbReference type="PROSITE" id="PS50977">
    <property type="entry name" value="HTH_TETR_2"/>
    <property type="match status" value="1"/>
</dbReference>
<dbReference type="Pfam" id="PF00440">
    <property type="entry name" value="TetR_N"/>
    <property type="match status" value="1"/>
</dbReference>
<gene>
    <name evidence="4" type="ORF">E4K67_16380</name>
</gene>
<dbReference type="Gene3D" id="1.10.357.10">
    <property type="entry name" value="Tetracycline Repressor, domain 2"/>
    <property type="match status" value="1"/>
</dbReference>
<dbReference type="AlphaFoldDB" id="A0A4Z0R3N4"/>
<dbReference type="InterPro" id="IPR001647">
    <property type="entry name" value="HTH_TetR"/>
</dbReference>
<reference evidence="4 5" key="1">
    <citation type="submission" date="2019-03" db="EMBL/GenBank/DDBJ databases">
        <title>Draft Genome Sequence of Desulfosporosinus fructosivorans Strain 63.6F, Isolated from Marine Sediment in the Baltic Sea.</title>
        <authorList>
            <person name="Hausmann B."/>
            <person name="Vandieken V."/>
            <person name="Pjevac P."/>
            <person name="Schreck K."/>
            <person name="Herbold C.W."/>
            <person name="Loy A."/>
        </authorList>
    </citation>
    <scope>NUCLEOTIDE SEQUENCE [LARGE SCALE GENOMIC DNA]</scope>
    <source>
        <strain evidence="4 5">63.6F</strain>
    </source>
</reference>
<comment type="caution">
    <text evidence="4">The sequence shown here is derived from an EMBL/GenBank/DDBJ whole genome shotgun (WGS) entry which is preliminary data.</text>
</comment>
<sequence>MEETINNLTTKEKIIEAALEIIASEGFQKVTIRKIATMAGVNIAAVNYHFGSKEKVLNEALEHVMIQMKKIFNYLKDEEHSPEVRLEIFIQKYSKILFTYPDPVKNLIHQSIHEHSVSNNFQEYLKFEGIELIKNTIHQLRPEENDSILYMLTMQLLSSLAFPVLLGNRAVDIFGIELNQTDNQRAYTKLLVKNILR</sequence>
<dbReference type="SUPFAM" id="SSF46689">
    <property type="entry name" value="Homeodomain-like"/>
    <property type="match status" value="1"/>
</dbReference>
<feature type="domain" description="HTH tetR-type" evidence="3">
    <location>
        <begin position="8"/>
        <end position="68"/>
    </location>
</feature>
<dbReference type="InterPro" id="IPR023772">
    <property type="entry name" value="DNA-bd_HTH_TetR-type_CS"/>
</dbReference>
<evidence type="ECO:0000313" key="4">
    <source>
        <dbReference type="EMBL" id="TGE37398.1"/>
    </source>
</evidence>
<dbReference type="PANTHER" id="PTHR43479">
    <property type="entry name" value="ACREF/ENVCD OPERON REPRESSOR-RELATED"/>
    <property type="match status" value="1"/>
</dbReference>
<dbReference type="Proteomes" id="UP000298460">
    <property type="component" value="Unassembled WGS sequence"/>
</dbReference>
<proteinExistence type="predicted"/>